<dbReference type="EMBL" id="CM047746">
    <property type="protein sequence ID" value="KAJ0021177.1"/>
    <property type="molecule type" value="Genomic_DNA"/>
</dbReference>
<organism evidence="1 2">
    <name type="scientific">Pistacia integerrima</name>
    <dbReference type="NCBI Taxonomy" id="434235"/>
    <lineage>
        <taxon>Eukaryota</taxon>
        <taxon>Viridiplantae</taxon>
        <taxon>Streptophyta</taxon>
        <taxon>Embryophyta</taxon>
        <taxon>Tracheophyta</taxon>
        <taxon>Spermatophyta</taxon>
        <taxon>Magnoliopsida</taxon>
        <taxon>eudicotyledons</taxon>
        <taxon>Gunneridae</taxon>
        <taxon>Pentapetalae</taxon>
        <taxon>rosids</taxon>
        <taxon>malvids</taxon>
        <taxon>Sapindales</taxon>
        <taxon>Anacardiaceae</taxon>
        <taxon>Pistacia</taxon>
    </lineage>
</organism>
<sequence length="114" mass="13171">MVRLRHLHLTDSHRVRFVAPPSPSSLIDLRTLWGVFLDEESPVKGGLNRLLSLRKLGLVCRLTFSQRVALSKWLPRLRHLESLRLRSIQESVQPSDLHLRTLSSLRNLSSIYLL</sequence>
<protein>
    <submittedName>
        <fullName evidence="1">Uncharacterized protein</fullName>
    </submittedName>
</protein>
<reference evidence="2" key="1">
    <citation type="journal article" date="2023" name="G3 (Bethesda)">
        <title>Genome assembly and association tests identify interacting loci associated with vigor, precocity, and sex in interspecific pistachio rootstocks.</title>
        <authorList>
            <person name="Palmer W."/>
            <person name="Jacygrad E."/>
            <person name="Sagayaradj S."/>
            <person name="Cavanaugh K."/>
            <person name="Han R."/>
            <person name="Bertier L."/>
            <person name="Beede B."/>
            <person name="Kafkas S."/>
            <person name="Golino D."/>
            <person name="Preece J."/>
            <person name="Michelmore R."/>
        </authorList>
    </citation>
    <scope>NUCLEOTIDE SEQUENCE [LARGE SCALE GENOMIC DNA]</scope>
</reference>
<comment type="caution">
    <text evidence="1">The sequence shown here is derived from an EMBL/GenBank/DDBJ whole genome shotgun (WGS) entry which is preliminary data.</text>
</comment>
<keyword evidence="2" id="KW-1185">Reference proteome</keyword>
<evidence type="ECO:0000313" key="2">
    <source>
        <dbReference type="Proteomes" id="UP001163603"/>
    </source>
</evidence>
<proteinExistence type="predicted"/>
<name>A0ACC0XRL3_9ROSI</name>
<dbReference type="Proteomes" id="UP001163603">
    <property type="component" value="Chromosome 11"/>
</dbReference>
<gene>
    <name evidence="1" type="ORF">Pint_31670</name>
</gene>
<accession>A0ACC0XRL3</accession>
<evidence type="ECO:0000313" key="1">
    <source>
        <dbReference type="EMBL" id="KAJ0021177.1"/>
    </source>
</evidence>